<dbReference type="Proteomes" id="UP000346198">
    <property type="component" value="Unassembled WGS sequence"/>
</dbReference>
<dbReference type="Gene3D" id="3.40.720.10">
    <property type="entry name" value="Alkaline Phosphatase, subunit A"/>
    <property type="match status" value="1"/>
</dbReference>
<feature type="domain" description="Sulfatase N-terminal" evidence="4">
    <location>
        <begin position="36"/>
        <end position="332"/>
    </location>
</feature>
<dbReference type="InterPro" id="IPR050738">
    <property type="entry name" value="Sulfatase"/>
</dbReference>
<keyword evidence="6" id="KW-1185">Reference proteome</keyword>
<evidence type="ECO:0000313" key="5">
    <source>
        <dbReference type="EMBL" id="VGO21901.1"/>
    </source>
</evidence>
<dbReference type="CDD" id="cd16027">
    <property type="entry name" value="SGSH"/>
    <property type="match status" value="1"/>
</dbReference>
<dbReference type="InterPro" id="IPR000917">
    <property type="entry name" value="Sulfatase_N"/>
</dbReference>
<evidence type="ECO:0000259" key="4">
    <source>
        <dbReference type="Pfam" id="PF00884"/>
    </source>
</evidence>
<dbReference type="SUPFAM" id="SSF53649">
    <property type="entry name" value="Alkaline phosphatase-like"/>
    <property type="match status" value="1"/>
</dbReference>
<protein>
    <submittedName>
        <fullName evidence="5">Choline-sulfatase</fullName>
    </submittedName>
</protein>
<dbReference type="PANTHER" id="PTHR42693:SF53">
    <property type="entry name" value="ENDO-4-O-SULFATASE"/>
    <property type="match status" value="1"/>
</dbReference>
<keyword evidence="2" id="KW-0378">Hydrolase</keyword>
<keyword evidence="3" id="KW-0732">Signal</keyword>
<reference evidence="5 6" key="1">
    <citation type="submission" date="2019-04" db="EMBL/GenBank/DDBJ databases">
        <authorList>
            <person name="Van Vliet M D."/>
        </authorList>
    </citation>
    <scope>NUCLEOTIDE SEQUENCE [LARGE SCALE GENOMIC DNA]</scope>
    <source>
        <strain evidence="5 6">F21</strain>
    </source>
</reference>
<dbReference type="InterPro" id="IPR006311">
    <property type="entry name" value="TAT_signal"/>
</dbReference>
<dbReference type="RefSeq" id="WP_136063332.1">
    <property type="nucleotide sequence ID" value="NZ_CAAHFH010000002.1"/>
</dbReference>
<dbReference type="Pfam" id="PF00884">
    <property type="entry name" value="Sulfatase"/>
    <property type="match status" value="1"/>
</dbReference>
<dbReference type="PROSITE" id="PS51318">
    <property type="entry name" value="TAT"/>
    <property type="match status" value="1"/>
</dbReference>
<evidence type="ECO:0000256" key="2">
    <source>
        <dbReference type="ARBA" id="ARBA00022801"/>
    </source>
</evidence>
<gene>
    <name evidence="5" type="primary">betC_52</name>
    <name evidence="5" type="ORF">SCARR_03981</name>
</gene>
<organism evidence="5 6">
    <name type="scientific">Pontiella sulfatireligans</name>
    <dbReference type="NCBI Taxonomy" id="2750658"/>
    <lineage>
        <taxon>Bacteria</taxon>
        <taxon>Pseudomonadati</taxon>
        <taxon>Kiritimatiellota</taxon>
        <taxon>Kiritimatiellia</taxon>
        <taxon>Kiritimatiellales</taxon>
        <taxon>Pontiellaceae</taxon>
        <taxon>Pontiella</taxon>
    </lineage>
</organism>
<name>A0A6C2URM8_9BACT</name>
<dbReference type="GO" id="GO:0004065">
    <property type="term" value="F:arylsulfatase activity"/>
    <property type="evidence" value="ECO:0007669"/>
    <property type="project" value="TreeGrafter"/>
</dbReference>
<dbReference type="PANTHER" id="PTHR42693">
    <property type="entry name" value="ARYLSULFATASE FAMILY MEMBER"/>
    <property type="match status" value="1"/>
</dbReference>
<evidence type="ECO:0000256" key="1">
    <source>
        <dbReference type="ARBA" id="ARBA00008779"/>
    </source>
</evidence>
<evidence type="ECO:0000256" key="3">
    <source>
        <dbReference type="SAM" id="SignalP"/>
    </source>
</evidence>
<dbReference type="AlphaFoldDB" id="A0A6C2URM8"/>
<feature type="signal peptide" evidence="3">
    <location>
        <begin position="1"/>
        <end position="27"/>
    </location>
</feature>
<evidence type="ECO:0000313" key="6">
    <source>
        <dbReference type="Proteomes" id="UP000346198"/>
    </source>
</evidence>
<proteinExistence type="inferred from homology"/>
<accession>A0A6C2URM8</accession>
<sequence>MNRRNFLATSAAATVLPTLGLSAEALAKAEKPAQPKNILFIFMEDMGRQIGPYGDSTAPTPRLDALAKQGVVFENTHCTQPTCSPSRSSIFSGLYPHQSGHMGLAKSGGFHFKKGIEPFLKQLKEQHYYTGRSYKIHVDPEQTIQQYFDKNYDFQRFKKDGTNTHDHRQALKYMEDFLSGHKEGQPFFYMAQTSDTHRSFVQKNLINEPFQSLEGYKKMTKESVSPLPAFGKDIDFKFAQDVADYYNAIQRVDAFAGGCLDLLEKHGLANDTVVIFSADHGPCYGRGKLSLHDFGTHVPFIVRWPGSTRNGQRSTALVSLIDLPSTFVRIAGAEIPAHYQGKSIEPLLMDSKADADFRDRLFTEYTTHCPIDDYAPTRAVQAQRYKLVHHLLAGQIEYPADGVHAEGCPDVWAALKSPKGTVARTTYDEFVNPPEFQLYDRQADPDEHNNLAANPEYAEVLKKLKAELMRWRKETKDPFLNEDYTTRFTQQTIDHQKKVEQWEADNPGKSVWNTPVIRPDLGSFIQ</sequence>
<feature type="chain" id="PRO_5028965746" evidence="3">
    <location>
        <begin position="28"/>
        <end position="526"/>
    </location>
</feature>
<dbReference type="EMBL" id="CAAHFH010000002">
    <property type="protein sequence ID" value="VGO21901.1"/>
    <property type="molecule type" value="Genomic_DNA"/>
</dbReference>
<comment type="similarity">
    <text evidence="1">Belongs to the sulfatase family.</text>
</comment>
<dbReference type="InterPro" id="IPR017850">
    <property type="entry name" value="Alkaline_phosphatase_core_sf"/>
</dbReference>